<dbReference type="EMBL" id="KI546109">
    <property type="protein sequence ID" value="EST44785.1"/>
    <property type="molecule type" value="Genomic_DNA"/>
</dbReference>
<organism evidence="2">
    <name type="scientific">Spironucleus salmonicida</name>
    <dbReference type="NCBI Taxonomy" id="348837"/>
    <lineage>
        <taxon>Eukaryota</taxon>
        <taxon>Metamonada</taxon>
        <taxon>Diplomonadida</taxon>
        <taxon>Hexamitidae</taxon>
        <taxon>Hexamitinae</taxon>
        <taxon>Spironucleus</taxon>
    </lineage>
</organism>
<reference evidence="2 3" key="1">
    <citation type="journal article" date="2014" name="PLoS Genet.">
        <title>The Genome of Spironucleus salmonicida Highlights a Fish Pathogen Adapted to Fluctuating Environments.</title>
        <authorList>
            <person name="Xu F."/>
            <person name="Jerlstrom-Hultqvist J."/>
            <person name="Einarsson E."/>
            <person name="Astvaldsson A."/>
            <person name="Svard S.G."/>
            <person name="Andersson J.O."/>
        </authorList>
    </citation>
    <scope>NUCLEOTIDE SEQUENCE</scope>
    <source>
        <strain evidence="3">ATCC 50377</strain>
    </source>
</reference>
<protein>
    <submittedName>
        <fullName evidence="2">Uncharacterized protein</fullName>
    </submittedName>
</protein>
<evidence type="ECO:0000313" key="2">
    <source>
        <dbReference type="EMBL" id="EST44785.1"/>
    </source>
</evidence>
<reference evidence="3" key="2">
    <citation type="submission" date="2020-12" db="EMBL/GenBank/DDBJ databases">
        <title>New Spironucleus salmonicida genome in near-complete chromosomes.</title>
        <authorList>
            <person name="Xu F."/>
            <person name="Kurt Z."/>
            <person name="Jimenez-Gonzalez A."/>
            <person name="Astvaldsson A."/>
            <person name="Andersson J.O."/>
            <person name="Svard S.G."/>
        </authorList>
    </citation>
    <scope>NUCLEOTIDE SEQUENCE</scope>
    <source>
        <strain evidence="3">ATCC 50377</strain>
    </source>
</reference>
<feature type="compositionally biased region" description="Basic and acidic residues" evidence="1">
    <location>
        <begin position="99"/>
        <end position="109"/>
    </location>
</feature>
<name>V6LJL5_9EUKA</name>
<evidence type="ECO:0000313" key="3">
    <source>
        <dbReference type="EMBL" id="KAH0572759.1"/>
    </source>
</evidence>
<feature type="compositionally biased region" description="Acidic residues" evidence="1">
    <location>
        <begin position="76"/>
        <end position="91"/>
    </location>
</feature>
<gene>
    <name evidence="2" type="ORF">SS50377_15320</name>
    <name evidence="3" type="ORF">SS50377_24872</name>
</gene>
<proteinExistence type="predicted"/>
<evidence type="ECO:0000256" key="1">
    <source>
        <dbReference type="SAM" id="MobiDB-lite"/>
    </source>
</evidence>
<keyword evidence="4" id="KW-1185">Reference proteome</keyword>
<dbReference type="EMBL" id="AUWU02000005">
    <property type="protein sequence ID" value="KAH0572759.1"/>
    <property type="molecule type" value="Genomic_DNA"/>
</dbReference>
<dbReference type="AlphaFoldDB" id="V6LJL5"/>
<evidence type="ECO:0000313" key="4">
    <source>
        <dbReference type="Proteomes" id="UP000018208"/>
    </source>
</evidence>
<feature type="region of interest" description="Disordered" evidence="1">
    <location>
        <begin position="68"/>
        <end position="109"/>
    </location>
</feature>
<sequence>MKLTISFEATTKDTEVPDNKKTVQQLAPILAKAFKLDSKIEILNDEKVLDLKAEVTEGMKLTIKEVKDSKATKEEKDEEQYEAEYEYEESGAYESGSAYDEKSAEDYSG</sequence>
<dbReference type="Proteomes" id="UP000018208">
    <property type="component" value="Unassembled WGS sequence"/>
</dbReference>
<dbReference type="VEuPathDB" id="GiardiaDB:SS50377_24872"/>
<accession>V6LJL5</accession>